<proteinExistence type="inferred from homology"/>
<feature type="compositionally biased region" description="Basic and acidic residues" evidence="3">
    <location>
        <begin position="1"/>
        <end position="37"/>
    </location>
</feature>
<feature type="region of interest" description="Disordered" evidence="3">
    <location>
        <begin position="1"/>
        <end position="44"/>
    </location>
</feature>
<dbReference type="SUPFAM" id="SSF54236">
    <property type="entry name" value="Ubiquitin-like"/>
    <property type="match status" value="1"/>
</dbReference>
<comment type="caution">
    <text evidence="5">The sequence shown here is derived from an EMBL/GenBank/DDBJ whole genome shotgun (WGS) entry which is preliminary data.</text>
</comment>
<protein>
    <recommendedName>
        <fullName evidence="4">UBX domain-containing protein</fullName>
    </recommendedName>
</protein>
<organism evidence="5 6">
    <name type="scientific">Nannochloropsis salina CCMP1776</name>
    <dbReference type="NCBI Taxonomy" id="1027361"/>
    <lineage>
        <taxon>Eukaryota</taxon>
        <taxon>Sar</taxon>
        <taxon>Stramenopiles</taxon>
        <taxon>Ochrophyta</taxon>
        <taxon>Eustigmatophyceae</taxon>
        <taxon>Eustigmatales</taxon>
        <taxon>Monodopsidaceae</taxon>
        <taxon>Microchloropsis</taxon>
        <taxon>Microchloropsis salina</taxon>
    </lineage>
</organism>
<dbReference type="GO" id="GO:0031593">
    <property type="term" value="F:polyubiquitin modification-dependent protein binding"/>
    <property type="evidence" value="ECO:0007669"/>
    <property type="project" value="TreeGrafter"/>
</dbReference>
<evidence type="ECO:0000256" key="1">
    <source>
        <dbReference type="ARBA" id="ARBA00006043"/>
    </source>
</evidence>
<feature type="compositionally biased region" description="Gly residues" evidence="3">
    <location>
        <begin position="305"/>
        <end position="314"/>
    </location>
</feature>
<feature type="region of interest" description="Disordered" evidence="3">
    <location>
        <begin position="285"/>
        <end position="351"/>
    </location>
</feature>
<dbReference type="InterPro" id="IPR029071">
    <property type="entry name" value="Ubiquitin-like_domsf"/>
</dbReference>
<feature type="compositionally biased region" description="Basic and acidic residues" evidence="3">
    <location>
        <begin position="170"/>
        <end position="181"/>
    </location>
</feature>
<dbReference type="EMBL" id="SDOX01000121">
    <property type="protein sequence ID" value="TFJ81996.1"/>
    <property type="molecule type" value="Genomic_DNA"/>
</dbReference>
<comment type="similarity">
    <text evidence="1">Belongs to the UFD1 family.</text>
</comment>
<dbReference type="GO" id="GO:0036503">
    <property type="term" value="P:ERAD pathway"/>
    <property type="evidence" value="ECO:0007669"/>
    <property type="project" value="TreeGrafter"/>
</dbReference>
<keyword evidence="2" id="KW-0833">Ubl conjugation pathway</keyword>
<dbReference type="PANTHER" id="PTHR12555">
    <property type="entry name" value="UBIQUITIN FUSION DEGRADATON PROTEIN 1"/>
    <property type="match status" value="1"/>
</dbReference>
<dbReference type="InterPro" id="IPR004854">
    <property type="entry name" value="Ufd1-like"/>
</dbReference>
<gene>
    <name evidence="5" type="ORF">NSK_006664</name>
</gene>
<dbReference type="PROSITE" id="PS50033">
    <property type="entry name" value="UBX"/>
    <property type="match status" value="1"/>
</dbReference>
<dbReference type="InterPro" id="IPR042299">
    <property type="entry name" value="Ufd1-like_Nn"/>
</dbReference>
<dbReference type="Pfam" id="PF24842">
    <property type="entry name" value="UFD1_N2"/>
    <property type="match status" value="1"/>
</dbReference>
<dbReference type="InterPro" id="IPR055417">
    <property type="entry name" value="UFD1_N1"/>
</dbReference>
<feature type="region of interest" description="Disordered" evidence="3">
    <location>
        <begin position="162"/>
        <end position="194"/>
    </location>
</feature>
<feature type="compositionally biased region" description="Basic and acidic residues" evidence="3">
    <location>
        <begin position="289"/>
        <end position="299"/>
    </location>
</feature>
<feature type="domain" description="UBX" evidence="4">
    <location>
        <begin position="373"/>
        <end position="428"/>
    </location>
</feature>
<evidence type="ECO:0000313" key="5">
    <source>
        <dbReference type="EMBL" id="TFJ81996.1"/>
    </source>
</evidence>
<evidence type="ECO:0000313" key="6">
    <source>
        <dbReference type="Proteomes" id="UP000355283"/>
    </source>
</evidence>
<accession>A0A4D9CT31</accession>
<reference evidence="5 6" key="1">
    <citation type="submission" date="2019-01" db="EMBL/GenBank/DDBJ databases">
        <title>Nuclear Genome Assembly of the Microalgal Biofuel strain Nannochloropsis salina CCMP1776.</title>
        <authorList>
            <person name="Hovde B."/>
        </authorList>
    </citation>
    <scope>NUCLEOTIDE SEQUENCE [LARGE SCALE GENOMIC DNA]</scope>
    <source>
        <strain evidence="5 6">CCMP1776</strain>
    </source>
</reference>
<dbReference type="GO" id="GO:0034098">
    <property type="term" value="C:VCP-NPL4-UFD1 AAA ATPase complex"/>
    <property type="evidence" value="ECO:0007669"/>
    <property type="project" value="TreeGrafter"/>
</dbReference>
<dbReference type="Gene3D" id="3.10.330.10">
    <property type="match status" value="1"/>
</dbReference>
<evidence type="ECO:0000259" key="4">
    <source>
        <dbReference type="PROSITE" id="PS50033"/>
    </source>
</evidence>
<dbReference type="Proteomes" id="UP000355283">
    <property type="component" value="Unassembled WGS sequence"/>
</dbReference>
<sequence>MDFDRSVSKLKKEQEKRRAEALRKAERERKAQEEAKRQHQLIQDAVEKRRQAQLDRIEQDRLAAEEEKRLTAGITYSCDLWPYTVSGEGDKIILPPSALETLTQQDALALGPMLFQLSLLPAEGNKSKQLPAGARVTHAGVLEFSAEDGRIGLPLKVRKSLVAEPEETREDGSRGMKERVEGPGGEEGDSRASPAWGSGWKVRVKYVRLEKGTYAKVQPRTGNLWHVPELKGMLEMNLQNHATLSEGDVLQVWYRGRCFDLRVTGLEPTQAVTVIDTDLTVDVEVPEEQTEREREESRLSADAGGVKGQVVGGGGPPPHVSQSCESRGQEAGMEEPSVNSGAKEEERRKRMMATQLSKLAPEPDEGNGDWIALVVRKPDGSMISRRFLRSQPFQDVFRFVEATSVSSDHDPLDMTYRLVTRFPRRVFTVGETAAQSVGEVLGSEAGKRETLMYEACA</sequence>
<dbReference type="Gene3D" id="3.10.20.90">
    <property type="entry name" value="Phosphatidylinositol 3-kinase Catalytic Subunit, Chain A, domain 1"/>
    <property type="match status" value="1"/>
</dbReference>
<dbReference type="InterPro" id="IPR001012">
    <property type="entry name" value="UBX_dom"/>
</dbReference>
<keyword evidence="6" id="KW-1185">Reference proteome</keyword>
<evidence type="ECO:0000256" key="3">
    <source>
        <dbReference type="SAM" id="MobiDB-lite"/>
    </source>
</evidence>
<dbReference type="Gene3D" id="2.40.40.50">
    <property type="entry name" value="Ubiquitin fusion degradation protein UFD1, N-terminal domain"/>
    <property type="match status" value="1"/>
</dbReference>
<dbReference type="GO" id="GO:0006511">
    <property type="term" value="P:ubiquitin-dependent protein catabolic process"/>
    <property type="evidence" value="ECO:0007669"/>
    <property type="project" value="InterPro"/>
</dbReference>
<dbReference type="Pfam" id="PF00789">
    <property type="entry name" value="UBX"/>
    <property type="match status" value="1"/>
</dbReference>
<name>A0A4D9CT31_9STRA</name>
<dbReference type="Pfam" id="PF03152">
    <property type="entry name" value="UFD1_N1"/>
    <property type="match status" value="1"/>
</dbReference>
<evidence type="ECO:0000256" key="2">
    <source>
        <dbReference type="ARBA" id="ARBA00022786"/>
    </source>
</evidence>
<dbReference type="PANTHER" id="PTHR12555:SF27">
    <property type="entry name" value="UBIQUITIN FUSION DEGRADATION UFD1 FAMILY PROTEIN"/>
    <property type="match status" value="1"/>
</dbReference>
<dbReference type="OrthoDB" id="422728at2759"/>
<dbReference type="InterPro" id="IPR055418">
    <property type="entry name" value="UFD1_N2"/>
</dbReference>
<dbReference type="AlphaFoldDB" id="A0A4D9CT31"/>